<accession>A0A432PGN6</accession>
<keyword evidence="2" id="KW-1185">Reference proteome</keyword>
<protein>
    <submittedName>
        <fullName evidence="1">Uncharacterized protein</fullName>
    </submittedName>
</protein>
<reference evidence="2" key="1">
    <citation type="submission" date="2018-11" db="EMBL/GenBank/DDBJ databases">
        <title>Rhizobium chutanense sp. nov., isolated from root nodules of Phaseolus vulgaris in China.</title>
        <authorList>
            <person name="Huo Y."/>
        </authorList>
    </citation>
    <scope>NUCLEOTIDE SEQUENCE [LARGE SCALE GENOMIC DNA]</scope>
    <source>
        <strain evidence="2">CCBAU 65647</strain>
    </source>
</reference>
<gene>
    <name evidence="1" type="ORF">EFQ99_22730</name>
</gene>
<organism evidence="1 2">
    <name type="scientific">Rhizobium vallis</name>
    <dbReference type="NCBI Taxonomy" id="634290"/>
    <lineage>
        <taxon>Bacteria</taxon>
        <taxon>Pseudomonadati</taxon>
        <taxon>Pseudomonadota</taxon>
        <taxon>Alphaproteobacteria</taxon>
        <taxon>Hyphomicrobiales</taxon>
        <taxon>Rhizobiaceae</taxon>
        <taxon>Rhizobium/Agrobacterium group</taxon>
        <taxon>Rhizobium</taxon>
    </lineage>
</organism>
<dbReference type="EMBL" id="RJTH01000008">
    <property type="protein sequence ID" value="RUM23458.1"/>
    <property type="molecule type" value="Genomic_DNA"/>
</dbReference>
<dbReference type="AlphaFoldDB" id="A0A432PGN6"/>
<sequence>MYFLAAENAFNISDTTLEIIAGVYMPPLTDASRPFRLRLRKAYSSAAVAALLGKLRLIY</sequence>
<evidence type="ECO:0000313" key="1">
    <source>
        <dbReference type="EMBL" id="RUM23458.1"/>
    </source>
</evidence>
<comment type="caution">
    <text evidence="1">The sequence shown here is derived from an EMBL/GenBank/DDBJ whole genome shotgun (WGS) entry which is preliminary data.</text>
</comment>
<name>A0A432PGN6_9HYPH</name>
<proteinExistence type="predicted"/>
<dbReference type="Proteomes" id="UP000278823">
    <property type="component" value="Unassembled WGS sequence"/>
</dbReference>
<evidence type="ECO:0000313" key="2">
    <source>
        <dbReference type="Proteomes" id="UP000278823"/>
    </source>
</evidence>